<proteinExistence type="predicted"/>
<sequence length="127" mass="14276">MNAQEESGYQKNKSRTIELEARVARIRALNDELRGFRRGGYVTITPGIQALGQDSLQAIVYKVATFDSFTGDNDPHGEHDFGALEHEGKRIFFKIDYYDKSLEYGSPDPANPDVTARVLTIMLASEY</sequence>
<dbReference type="Proteomes" id="UP001059971">
    <property type="component" value="Chromosome 1"/>
</dbReference>
<dbReference type="Pfam" id="PF12599">
    <property type="entry name" value="DUF3768"/>
    <property type="match status" value="1"/>
</dbReference>
<name>A0ABN5WDD4_9SPHN</name>
<keyword evidence="2" id="KW-1185">Reference proteome</keyword>
<dbReference type="InterPro" id="IPR022243">
    <property type="entry name" value="DUF3768"/>
</dbReference>
<evidence type="ECO:0008006" key="3">
    <source>
        <dbReference type="Google" id="ProtNLM"/>
    </source>
</evidence>
<organism evidence="1 2">
    <name type="scientific">Sphingomonas bisphenolicum</name>
    <dbReference type="NCBI Taxonomy" id="296544"/>
    <lineage>
        <taxon>Bacteria</taxon>
        <taxon>Pseudomonadati</taxon>
        <taxon>Pseudomonadota</taxon>
        <taxon>Alphaproteobacteria</taxon>
        <taxon>Sphingomonadales</taxon>
        <taxon>Sphingomonadaceae</taxon>
        <taxon>Sphingomonas</taxon>
    </lineage>
</organism>
<accession>A0ABN5WDD4</accession>
<gene>
    <name evidence="1" type="ORF">SBA_ch1_05900</name>
</gene>
<evidence type="ECO:0000313" key="2">
    <source>
        <dbReference type="Proteomes" id="UP001059971"/>
    </source>
</evidence>
<dbReference type="RefSeq" id="WP_261935839.1">
    <property type="nucleotide sequence ID" value="NZ_AP018817.1"/>
</dbReference>
<reference evidence="1" key="1">
    <citation type="submission" date="2018-07" db="EMBL/GenBank/DDBJ databases">
        <title>Complete genome sequence of Sphingomonas bisphenolicum strain AO1, a bisphenol A degradative bacterium isolated from Japanese farm field.</title>
        <authorList>
            <person name="Murakami M."/>
            <person name="Koh M."/>
            <person name="Koba S."/>
            <person name="Matsumura Y."/>
        </authorList>
    </citation>
    <scope>NUCLEOTIDE SEQUENCE</scope>
    <source>
        <strain evidence="1">AO1</strain>
    </source>
</reference>
<dbReference type="EMBL" id="AP018817">
    <property type="protein sequence ID" value="BBF68390.1"/>
    <property type="molecule type" value="Genomic_DNA"/>
</dbReference>
<evidence type="ECO:0000313" key="1">
    <source>
        <dbReference type="EMBL" id="BBF68390.1"/>
    </source>
</evidence>
<protein>
    <recommendedName>
        <fullName evidence="3">DUF3768 domain-containing protein</fullName>
    </recommendedName>
</protein>